<dbReference type="Proteomes" id="UP000033572">
    <property type="component" value="Unassembled WGS sequence"/>
</dbReference>
<feature type="transmembrane region" description="Helical" evidence="1">
    <location>
        <begin position="367"/>
        <end position="389"/>
    </location>
</feature>
<dbReference type="AlphaFoldDB" id="A0A0F0KJ67"/>
<organism evidence="2 3">
    <name type="scientific">Microbacterium foliorum</name>
    <dbReference type="NCBI Taxonomy" id="104336"/>
    <lineage>
        <taxon>Bacteria</taxon>
        <taxon>Bacillati</taxon>
        <taxon>Actinomycetota</taxon>
        <taxon>Actinomycetes</taxon>
        <taxon>Micrococcales</taxon>
        <taxon>Microbacteriaceae</taxon>
        <taxon>Microbacterium</taxon>
    </lineage>
</organism>
<keyword evidence="1" id="KW-0472">Membrane</keyword>
<keyword evidence="3" id="KW-1185">Reference proteome</keyword>
<evidence type="ECO:0000313" key="3">
    <source>
        <dbReference type="Proteomes" id="UP000033572"/>
    </source>
</evidence>
<feature type="transmembrane region" description="Helical" evidence="1">
    <location>
        <begin position="335"/>
        <end position="355"/>
    </location>
</feature>
<proteinExistence type="predicted"/>
<accession>A0A0F0KJ67</accession>
<sequence>MNGSTILLAAIAAGAGVIGILLFRASPRLTFVVWALVLFFVPVWIGVNVGFFWSAITLLTLVAVVTNISDIRLNGIDLLMAVFALMAATQFALKMTGLSATVIALLEWVLPYVWGRLVLARVTRSFVTAVIAAVVTAAAVLGLVEFASGTNFFVSLPAMGADLYATWGPLQVRADRLRVEGAWGHSIAMGAAFAMSSVFVVAARWPVAVRLVALGLITAATVTTISRIGILTLAFSVVLSVLLLPGLAKAMRWSVAVLAVVAMLVIIPFLGEVFLEAGDEAGGSADYRSGLFSLVSQVQLFGSAGDWSGLTVGGEYLGAYAKSVDNAFLVFALRFGWIPSLLLVAVLVLAATYILRRATVSPPSIAVASQLPAIFAVALITQAGSYLWFLAGLAVAWAQRGHDADAAADQSERPSLFSMSRTNDASVFASRR</sequence>
<dbReference type="PATRIC" id="fig|104336.4.peg.2631"/>
<evidence type="ECO:0008006" key="4">
    <source>
        <dbReference type="Google" id="ProtNLM"/>
    </source>
</evidence>
<feature type="transmembrane region" description="Helical" evidence="1">
    <location>
        <begin position="182"/>
        <end position="205"/>
    </location>
</feature>
<gene>
    <name evidence="2" type="ORF">RN50_02586</name>
</gene>
<feature type="transmembrane region" description="Helical" evidence="1">
    <location>
        <begin position="126"/>
        <end position="146"/>
    </location>
</feature>
<dbReference type="KEGG" id="mfol:DXT68_02705"/>
<feature type="transmembrane region" description="Helical" evidence="1">
    <location>
        <begin position="251"/>
        <end position="270"/>
    </location>
</feature>
<evidence type="ECO:0000313" key="2">
    <source>
        <dbReference type="EMBL" id="KJL19301.1"/>
    </source>
</evidence>
<dbReference type="RefSeq" id="WP_045254902.1">
    <property type="nucleotide sequence ID" value="NZ_CP031425.1"/>
</dbReference>
<feature type="transmembrane region" description="Helical" evidence="1">
    <location>
        <begin position="75"/>
        <end position="93"/>
    </location>
</feature>
<feature type="transmembrane region" description="Helical" evidence="1">
    <location>
        <begin position="6"/>
        <end position="22"/>
    </location>
</feature>
<comment type="caution">
    <text evidence="2">The sequence shown here is derived from an EMBL/GenBank/DDBJ whole genome shotgun (WGS) entry which is preliminary data.</text>
</comment>
<protein>
    <recommendedName>
        <fullName evidence="4">O-antigen ligase family protein</fullName>
    </recommendedName>
</protein>
<evidence type="ECO:0000256" key="1">
    <source>
        <dbReference type="SAM" id="Phobius"/>
    </source>
</evidence>
<feature type="transmembrane region" description="Helical" evidence="1">
    <location>
        <begin position="211"/>
        <end position="244"/>
    </location>
</feature>
<reference evidence="2 3" key="1">
    <citation type="submission" date="2015-02" db="EMBL/GenBank/DDBJ databases">
        <title>Draft genome sequences of ten Microbacterium spp. with emphasis on heavy metal contaminated environments.</title>
        <authorList>
            <person name="Corretto E."/>
        </authorList>
    </citation>
    <scope>NUCLEOTIDE SEQUENCE [LARGE SCALE GENOMIC DNA]</scope>
    <source>
        <strain evidence="2 3">DSM 12966</strain>
    </source>
</reference>
<dbReference type="EMBL" id="JYIU01000045">
    <property type="protein sequence ID" value="KJL19301.1"/>
    <property type="molecule type" value="Genomic_DNA"/>
</dbReference>
<feature type="transmembrane region" description="Helical" evidence="1">
    <location>
        <begin position="99"/>
        <end position="119"/>
    </location>
</feature>
<feature type="transmembrane region" description="Helical" evidence="1">
    <location>
        <begin position="51"/>
        <end position="68"/>
    </location>
</feature>
<dbReference type="GeneID" id="94443288"/>
<name>A0A0F0KJ67_9MICO</name>
<keyword evidence="1" id="KW-0812">Transmembrane</keyword>
<keyword evidence="1" id="KW-1133">Transmembrane helix</keyword>